<evidence type="ECO:0000259" key="2">
    <source>
        <dbReference type="SMART" id="SM00597"/>
    </source>
</evidence>
<name>A0A2U1MP87_ARTAN</name>
<dbReference type="OrthoDB" id="6778351at2759"/>
<proteinExistence type="predicted"/>
<dbReference type="InterPro" id="IPR006580">
    <property type="entry name" value="Znf_TTF"/>
</dbReference>
<dbReference type="SMART" id="SM00597">
    <property type="entry name" value="ZnF_TTF"/>
    <property type="match status" value="1"/>
</dbReference>
<evidence type="ECO:0000313" key="3">
    <source>
        <dbReference type="EMBL" id="PWA63081.1"/>
    </source>
</evidence>
<comment type="caution">
    <text evidence="3">The sequence shown here is derived from an EMBL/GenBank/DDBJ whole genome shotgun (WGS) entry which is preliminary data.</text>
</comment>
<feature type="region of interest" description="Disordered" evidence="1">
    <location>
        <begin position="1"/>
        <end position="53"/>
    </location>
</feature>
<sequence length="316" mass="36920">MVKNKTITSFFKRKNEEQQVKGIDDEIQESKRQKGSTSEPVIGPDTCNEQPSEIPQANVNEVDVSSLERDPAKRLEMWKYPVAKREQVRLEYLSLGVYQPQLEEYKPRGPKNNLRRFKFAWFGMFPNWLEYSPTTHKAYCFLCYLYKDKPNEQSGHSAFSCEGFDNWKKERNQLVCQLETFQVERINNAKLSEVATLSDLCQTLVETGKNSMYDLVERVCRLLLTLPVSTGTTERGFSAMKIFKSRLRNKMSDENLANSMVIYIEKEIADKFDSESIIEEFKGLKVQEFSNHYHLYLPEKWTIGLCEMLKPFAYNE</sequence>
<keyword evidence="4" id="KW-1185">Reference proteome</keyword>
<gene>
    <name evidence="3" type="ORF">CTI12_AA194950</name>
</gene>
<protein>
    <submittedName>
        <fullName evidence="3">Dimer domain-containing protein</fullName>
    </submittedName>
</protein>
<dbReference type="PANTHER" id="PTHR45749">
    <property type="match status" value="1"/>
</dbReference>
<dbReference type="InterPro" id="IPR008906">
    <property type="entry name" value="HATC_C_dom"/>
</dbReference>
<evidence type="ECO:0000256" key="1">
    <source>
        <dbReference type="SAM" id="MobiDB-lite"/>
    </source>
</evidence>
<dbReference type="STRING" id="35608.A0A2U1MP87"/>
<evidence type="ECO:0000313" key="4">
    <source>
        <dbReference type="Proteomes" id="UP000245207"/>
    </source>
</evidence>
<dbReference type="AlphaFoldDB" id="A0A2U1MP87"/>
<dbReference type="Proteomes" id="UP000245207">
    <property type="component" value="Unassembled WGS sequence"/>
</dbReference>
<dbReference type="EMBL" id="PKPP01004719">
    <property type="protein sequence ID" value="PWA63081.1"/>
    <property type="molecule type" value="Genomic_DNA"/>
</dbReference>
<accession>A0A2U1MP87</accession>
<reference evidence="3 4" key="1">
    <citation type="journal article" date="2018" name="Mol. Plant">
        <title>The genome of Artemisia annua provides insight into the evolution of Asteraceae family and artemisinin biosynthesis.</title>
        <authorList>
            <person name="Shen Q."/>
            <person name="Zhang L."/>
            <person name="Liao Z."/>
            <person name="Wang S."/>
            <person name="Yan T."/>
            <person name="Shi P."/>
            <person name="Liu M."/>
            <person name="Fu X."/>
            <person name="Pan Q."/>
            <person name="Wang Y."/>
            <person name="Lv Z."/>
            <person name="Lu X."/>
            <person name="Zhang F."/>
            <person name="Jiang W."/>
            <person name="Ma Y."/>
            <person name="Chen M."/>
            <person name="Hao X."/>
            <person name="Li L."/>
            <person name="Tang Y."/>
            <person name="Lv G."/>
            <person name="Zhou Y."/>
            <person name="Sun X."/>
            <person name="Brodelius P.E."/>
            <person name="Rose J.K.C."/>
            <person name="Tang K."/>
        </authorList>
    </citation>
    <scope>NUCLEOTIDE SEQUENCE [LARGE SCALE GENOMIC DNA]</scope>
    <source>
        <strain evidence="4">cv. Huhao1</strain>
        <tissue evidence="3">Leaf</tissue>
    </source>
</reference>
<organism evidence="3 4">
    <name type="scientific">Artemisia annua</name>
    <name type="common">Sweet wormwood</name>
    <dbReference type="NCBI Taxonomy" id="35608"/>
    <lineage>
        <taxon>Eukaryota</taxon>
        <taxon>Viridiplantae</taxon>
        <taxon>Streptophyta</taxon>
        <taxon>Embryophyta</taxon>
        <taxon>Tracheophyta</taxon>
        <taxon>Spermatophyta</taxon>
        <taxon>Magnoliopsida</taxon>
        <taxon>eudicotyledons</taxon>
        <taxon>Gunneridae</taxon>
        <taxon>Pentapetalae</taxon>
        <taxon>asterids</taxon>
        <taxon>campanulids</taxon>
        <taxon>Asterales</taxon>
        <taxon>Asteraceae</taxon>
        <taxon>Asteroideae</taxon>
        <taxon>Anthemideae</taxon>
        <taxon>Artemisiinae</taxon>
        <taxon>Artemisia</taxon>
    </lineage>
</organism>
<feature type="compositionally biased region" description="Basic and acidic residues" evidence="1">
    <location>
        <begin position="13"/>
        <end position="32"/>
    </location>
</feature>
<dbReference type="GO" id="GO:0046983">
    <property type="term" value="F:protein dimerization activity"/>
    <property type="evidence" value="ECO:0007669"/>
    <property type="project" value="InterPro"/>
</dbReference>
<dbReference type="Pfam" id="PF05699">
    <property type="entry name" value="Dimer_Tnp_hAT"/>
    <property type="match status" value="1"/>
</dbReference>
<feature type="domain" description="TTF-type" evidence="2">
    <location>
        <begin position="113"/>
        <end position="206"/>
    </location>
</feature>
<dbReference type="PANTHER" id="PTHR45749:SF37">
    <property type="entry name" value="OS05G0311600 PROTEIN"/>
    <property type="match status" value="1"/>
</dbReference>